<sequence>MEFYLTEMSQVREYIEKHPSETQRLVGVDYEQLIESIGLAERIGITQKIKLEIH</sequence>
<dbReference type="RefSeq" id="WP_190474959.1">
    <property type="nucleotide sequence ID" value="NZ_JACJPW010000161.1"/>
</dbReference>
<keyword evidence="2" id="KW-1185">Reference proteome</keyword>
<dbReference type="AlphaFoldDB" id="A0A926ZMG1"/>
<dbReference type="Proteomes" id="UP000641646">
    <property type="component" value="Unassembled WGS sequence"/>
</dbReference>
<evidence type="ECO:0000313" key="1">
    <source>
        <dbReference type="EMBL" id="MBD2186036.1"/>
    </source>
</evidence>
<name>A0A926ZMG1_9CYAN</name>
<reference evidence="1" key="1">
    <citation type="journal article" date="2015" name="ISME J.">
        <title>Draft Genome Sequence of Streptomyces incarnatus NRRL8089, which Produces the Nucleoside Antibiotic Sinefungin.</title>
        <authorList>
            <person name="Oshima K."/>
            <person name="Hattori M."/>
            <person name="Shimizu H."/>
            <person name="Fukuda K."/>
            <person name="Nemoto M."/>
            <person name="Inagaki K."/>
            <person name="Tamura T."/>
        </authorList>
    </citation>
    <scope>NUCLEOTIDE SEQUENCE</scope>
    <source>
        <strain evidence="1">FACHB-1375</strain>
    </source>
</reference>
<protein>
    <submittedName>
        <fullName evidence="1">Uncharacterized protein</fullName>
    </submittedName>
</protein>
<reference evidence="1" key="2">
    <citation type="submission" date="2020-08" db="EMBL/GenBank/DDBJ databases">
        <authorList>
            <person name="Chen M."/>
            <person name="Teng W."/>
            <person name="Zhao L."/>
            <person name="Hu C."/>
            <person name="Zhou Y."/>
            <person name="Han B."/>
            <person name="Song L."/>
            <person name="Shu W."/>
        </authorList>
    </citation>
    <scope>NUCLEOTIDE SEQUENCE</scope>
    <source>
        <strain evidence="1">FACHB-1375</strain>
    </source>
</reference>
<gene>
    <name evidence="1" type="ORF">H6G03_34105</name>
</gene>
<accession>A0A926ZMG1</accession>
<dbReference type="EMBL" id="JACJPW010000161">
    <property type="protein sequence ID" value="MBD2186036.1"/>
    <property type="molecule type" value="Genomic_DNA"/>
</dbReference>
<organism evidence="1 2">
    <name type="scientific">Aerosakkonema funiforme FACHB-1375</name>
    <dbReference type="NCBI Taxonomy" id="2949571"/>
    <lineage>
        <taxon>Bacteria</taxon>
        <taxon>Bacillati</taxon>
        <taxon>Cyanobacteriota</taxon>
        <taxon>Cyanophyceae</taxon>
        <taxon>Oscillatoriophycideae</taxon>
        <taxon>Aerosakkonematales</taxon>
        <taxon>Aerosakkonemataceae</taxon>
        <taxon>Aerosakkonema</taxon>
    </lineage>
</organism>
<comment type="caution">
    <text evidence="1">The sequence shown here is derived from an EMBL/GenBank/DDBJ whole genome shotgun (WGS) entry which is preliminary data.</text>
</comment>
<evidence type="ECO:0000313" key="2">
    <source>
        <dbReference type="Proteomes" id="UP000641646"/>
    </source>
</evidence>
<proteinExistence type="predicted"/>